<dbReference type="GO" id="GO:0008233">
    <property type="term" value="F:peptidase activity"/>
    <property type="evidence" value="ECO:0007669"/>
    <property type="project" value="UniProtKB-KW"/>
</dbReference>
<protein>
    <submittedName>
        <fullName evidence="2">Aspartyl protease</fullName>
    </submittedName>
</protein>
<dbReference type="GO" id="GO:0006508">
    <property type="term" value="P:proteolysis"/>
    <property type="evidence" value="ECO:0007669"/>
    <property type="project" value="UniProtKB-KW"/>
</dbReference>
<dbReference type="AlphaFoldDB" id="A0A1M7EGT4"/>
<reference evidence="2 3" key="1">
    <citation type="submission" date="2016-11" db="EMBL/GenBank/DDBJ databases">
        <authorList>
            <person name="Jaros S."/>
            <person name="Januszkiewicz K."/>
            <person name="Wedrychowicz H."/>
        </authorList>
    </citation>
    <scope>NUCLEOTIDE SEQUENCE [LARGE SCALE GENOMIC DNA]</scope>
    <source>
        <strain evidence="2 3">DSM 27406</strain>
    </source>
</reference>
<keyword evidence="1" id="KW-0732">Signal</keyword>
<organism evidence="2 3">
    <name type="scientific">Chitinophaga jiangningensis</name>
    <dbReference type="NCBI Taxonomy" id="1419482"/>
    <lineage>
        <taxon>Bacteria</taxon>
        <taxon>Pseudomonadati</taxon>
        <taxon>Bacteroidota</taxon>
        <taxon>Chitinophagia</taxon>
        <taxon>Chitinophagales</taxon>
        <taxon>Chitinophagaceae</taxon>
        <taxon>Chitinophaga</taxon>
    </lineage>
</organism>
<accession>A0A1M7EGT4</accession>
<keyword evidence="3" id="KW-1185">Reference proteome</keyword>
<evidence type="ECO:0000313" key="3">
    <source>
        <dbReference type="Proteomes" id="UP000184420"/>
    </source>
</evidence>
<dbReference type="RefSeq" id="WP_073082522.1">
    <property type="nucleotide sequence ID" value="NZ_FRBL01000005.1"/>
</dbReference>
<sequence>MWRLFWTLFAIAAACTQVSAQRKNNTTAEPDNTKPAAVIPFRLVNNHIVFPVTVSGSTDTLQFIFDSGAEITVMNTRTAEKMKLNSGRQAFMSGVNNGMIQVPVVTINALYIKELRMPFVTAYLEDLRDMGNETTQIDGVIGVALMKAYIVKIDYRNKQLALYPNGKTKVNTAGQLLHFTLNFTTPVIDAVIRLPNGATLMGKYHVTTGGDYGVLFNWPYVEKYKLNTLLPTINTDKVQDMVKVLYYINSSVSELQMAGKKLNNVPVSYCKDVDDVGAFVEIAGAIGFSVWKQFTITINYNKKELFIE</sequence>
<dbReference type="Proteomes" id="UP000184420">
    <property type="component" value="Unassembled WGS sequence"/>
</dbReference>
<feature type="signal peptide" evidence="1">
    <location>
        <begin position="1"/>
        <end position="20"/>
    </location>
</feature>
<dbReference type="Gene3D" id="2.40.70.10">
    <property type="entry name" value="Acid Proteases"/>
    <property type="match status" value="1"/>
</dbReference>
<dbReference type="SUPFAM" id="SSF50630">
    <property type="entry name" value="Acid proteases"/>
    <property type="match status" value="1"/>
</dbReference>
<keyword evidence="2" id="KW-0378">Hydrolase</keyword>
<dbReference type="Pfam" id="PF13650">
    <property type="entry name" value="Asp_protease_2"/>
    <property type="match status" value="1"/>
</dbReference>
<evidence type="ECO:0000313" key="2">
    <source>
        <dbReference type="EMBL" id="SHL91005.1"/>
    </source>
</evidence>
<keyword evidence="2" id="KW-0645">Protease</keyword>
<dbReference type="STRING" id="1419482.SAMN05444266_105441"/>
<dbReference type="InterPro" id="IPR021109">
    <property type="entry name" value="Peptidase_aspartic_dom_sf"/>
</dbReference>
<gene>
    <name evidence="2" type="ORF">SAMN05444266_105441</name>
</gene>
<dbReference type="PROSITE" id="PS51257">
    <property type="entry name" value="PROKAR_LIPOPROTEIN"/>
    <property type="match status" value="1"/>
</dbReference>
<feature type="chain" id="PRO_5012252216" evidence="1">
    <location>
        <begin position="21"/>
        <end position="308"/>
    </location>
</feature>
<dbReference type="CDD" id="cd05483">
    <property type="entry name" value="retropepsin_like_bacteria"/>
    <property type="match status" value="1"/>
</dbReference>
<evidence type="ECO:0000256" key="1">
    <source>
        <dbReference type="SAM" id="SignalP"/>
    </source>
</evidence>
<proteinExistence type="predicted"/>
<name>A0A1M7EGT4_9BACT</name>
<dbReference type="EMBL" id="FRBL01000005">
    <property type="protein sequence ID" value="SHL91005.1"/>
    <property type="molecule type" value="Genomic_DNA"/>
</dbReference>
<dbReference type="OrthoDB" id="3521766at2"/>
<dbReference type="InterPro" id="IPR034122">
    <property type="entry name" value="Retropepsin-like_bacterial"/>
</dbReference>